<feature type="region of interest" description="Disordered" evidence="1">
    <location>
        <begin position="69"/>
        <end position="96"/>
    </location>
</feature>
<dbReference type="Pfam" id="PF12222">
    <property type="entry name" value="PNGaseA"/>
    <property type="match status" value="1"/>
</dbReference>
<keyword evidence="2" id="KW-0732">Signal</keyword>
<name>A0AAN6G932_9BASI</name>
<feature type="compositionally biased region" description="Polar residues" evidence="1">
    <location>
        <begin position="524"/>
        <end position="533"/>
    </location>
</feature>
<sequence>MLAIIQTAWVAALLLLPSPSPTLASHSHHNTPIHRRASLLQSKIGPVRVITSRRPHNLVLADLVDDSLSPSAPSPSGAKTAASPSSTPSAIKPKPLHNFEVNVPPRVLPDIQDLTSCTIDLITRSFANSYGNPSAFPYSPALFPAKCADANQWTAIVLTQQGASIGRQFDRLGSIAIGNNASNGPVEIWRTDNAEPTLTGVTWSTRKDVSQYFSLFKQPDSTMVFDYPNIVDDTYTGALNLTLSMTVYQAKTKTSAAAAAASSSHANAAAKYKQAQLHLHAPRRSSPSKPDLHLDLDLGLTPSPLSQRTPDAIFALSGSNKALTQPALSLVGGGVTASPSTAQLSTSLSSFPINAARALVEIYASGTSQDEFWYSNVPSQLAEQVPNAADLGLFGGGPYREVQLYIDNVLAGIVSPYAVIFTGGIQPLMWRPEAAFGAYNQPTYLIDITPFIGTLTDGKSHTFRLAVQSADRNGSFPQGWFLSGNVQVVLDASTQRTTGRLLSTPPRSAWLPYPTLTTTGHIKGNLSTPSGSLTATVRTGATGAGRGGRNISVVGEVQTGSMRAAARYTWSQSLTYRSDLNINATVSISKQKASGKSVLTTTTTSSSSLNGESPSSFPLYAHAFSFPLSTTSAYDGAYLNGSAQHTYETSLAALDSLLGPWLGSGSGAQGGKKLGLPLAQSVSTTQEAEAYSAFSGSGVVGGVGKTSQTYSYSDSDLYTFDRSTSVFNRTVTSDKVSGTLASQADRVN</sequence>
<dbReference type="Proteomes" id="UP001176521">
    <property type="component" value="Unassembled WGS sequence"/>
</dbReference>
<evidence type="ECO:0000256" key="2">
    <source>
        <dbReference type="SAM" id="SignalP"/>
    </source>
</evidence>
<accession>A0AAN6G932</accession>
<proteinExistence type="predicted"/>
<feature type="chain" id="PRO_5042849395" description="Peptide N-acetyl-beta-D-glucosaminyl asparaginase amidase A N-terminal domain-containing protein" evidence="2">
    <location>
        <begin position="25"/>
        <end position="748"/>
    </location>
</feature>
<feature type="compositionally biased region" description="Low complexity" evidence="1">
    <location>
        <begin position="69"/>
        <end position="93"/>
    </location>
</feature>
<feature type="signal peptide" evidence="2">
    <location>
        <begin position="1"/>
        <end position="24"/>
    </location>
</feature>
<evidence type="ECO:0000259" key="3">
    <source>
        <dbReference type="Pfam" id="PF12222"/>
    </source>
</evidence>
<evidence type="ECO:0000313" key="5">
    <source>
        <dbReference type="Proteomes" id="UP001176521"/>
    </source>
</evidence>
<evidence type="ECO:0000256" key="1">
    <source>
        <dbReference type="SAM" id="MobiDB-lite"/>
    </source>
</evidence>
<comment type="caution">
    <text evidence="4">The sequence shown here is derived from an EMBL/GenBank/DDBJ whole genome shotgun (WGS) entry which is preliminary data.</text>
</comment>
<feature type="region of interest" description="Disordered" evidence="1">
    <location>
        <begin position="524"/>
        <end position="546"/>
    </location>
</feature>
<evidence type="ECO:0000313" key="4">
    <source>
        <dbReference type="EMBL" id="KAK0527855.1"/>
    </source>
</evidence>
<dbReference type="PANTHER" id="PTHR31104">
    <property type="entry name" value="PEPTIDE-N4-(N-ACETYL-BETA-GLUCOSAMINYL)ASPARAGINE AMIDASE A PROTEIN"/>
    <property type="match status" value="1"/>
</dbReference>
<keyword evidence="5" id="KW-1185">Reference proteome</keyword>
<reference evidence="4" key="1">
    <citation type="journal article" date="2023" name="PhytoFront">
        <title>Draft Genome Resources of Seven Strains of Tilletia horrida, Causal Agent of Kernel Smut of Rice.</title>
        <authorList>
            <person name="Khanal S."/>
            <person name="Antony Babu S."/>
            <person name="Zhou X.G."/>
        </authorList>
    </citation>
    <scope>NUCLEOTIDE SEQUENCE</scope>
    <source>
        <strain evidence="4">TX3</strain>
    </source>
</reference>
<feature type="domain" description="Peptide N-acetyl-beta-D-glucosaminyl asparaginase amidase A N-terminal" evidence="3">
    <location>
        <begin position="107"/>
        <end position="501"/>
    </location>
</feature>
<dbReference type="InterPro" id="IPR056948">
    <property type="entry name" value="PNGaseA_N"/>
</dbReference>
<dbReference type="EMBL" id="JAPDMQ010000294">
    <property type="protein sequence ID" value="KAK0527855.1"/>
    <property type="molecule type" value="Genomic_DNA"/>
</dbReference>
<protein>
    <recommendedName>
        <fullName evidence="3">Peptide N-acetyl-beta-D-glucosaminyl asparaginase amidase A N-terminal domain-containing protein</fullName>
    </recommendedName>
</protein>
<gene>
    <name evidence="4" type="ORF">OC842_004731</name>
</gene>
<dbReference type="AlphaFoldDB" id="A0AAN6G932"/>
<organism evidence="4 5">
    <name type="scientific">Tilletia horrida</name>
    <dbReference type="NCBI Taxonomy" id="155126"/>
    <lineage>
        <taxon>Eukaryota</taxon>
        <taxon>Fungi</taxon>
        <taxon>Dikarya</taxon>
        <taxon>Basidiomycota</taxon>
        <taxon>Ustilaginomycotina</taxon>
        <taxon>Exobasidiomycetes</taxon>
        <taxon>Tilletiales</taxon>
        <taxon>Tilletiaceae</taxon>
        <taxon>Tilletia</taxon>
    </lineage>
</organism>
<dbReference type="InterPro" id="IPR021102">
    <property type="entry name" value="PNGase_A"/>
</dbReference>